<dbReference type="GO" id="GO:0072659">
    <property type="term" value="P:protein localization to plasma membrane"/>
    <property type="evidence" value="ECO:0007669"/>
    <property type="project" value="TreeGrafter"/>
</dbReference>
<sequence>MILNMLVPALILGIAGLDFNSCSLKVFFPAFAEDFQNQGTGLPGKRCHQNLLVEYSHIICGDIFHRAMMSISRENWCVLDNILMPYNTMTICLEKLSDRVGCYYPNPNIQDFFIQIHSSYFQNCSNEELLMVDAPQGLVIALTLIPVSVIPILVYLVIWKSKVQE</sequence>
<evidence type="ECO:0000256" key="3">
    <source>
        <dbReference type="ARBA" id="ARBA00022448"/>
    </source>
</evidence>
<evidence type="ECO:0000313" key="13">
    <source>
        <dbReference type="Ensembl" id="ENSLBEP00000011639.1"/>
    </source>
</evidence>
<keyword evidence="10" id="KW-0675">Receptor</keyword>
<dbReference type="PANTHER" id="PTHR14076:SF9">
    <property type="entry name" value="RECEPTOR ACTIVITY-MODIFYING PROTEIN 2"/>
    <property type="match status" value="1"/>
</dbReference>
<feature type="chain" id="PRO_5018668064" evidence="12">
    <location>
        <begin position="17"/>
        <end position="165"/>
    </location>
</feature>
<evidence type="ECO:0000256" key="4">
    <source>
        <dbReference type="ARBA" id="ARBA00022475"/>
    </source>
</evidence>
<keyword evidence="14" id="KW-1185">Reference proteome</keyword>
<keyword evidence="8 11" id="KW-0472">Membrane</keyword>
<feature type="transmembrane region" description="Helical" evidence="11">
    <location>
        <begin position="138"/>
        <end position="159"/>
    </location>
</feature>
<evidence type="ECO:0000256" key="11">
    <source>
        <dbReference type="SAM" id="Phobius"/>
    </source>
</evidence>
<dbReference type="GO" id="GO:0006886">
    <property type="term" value="P:intracellular protein transport"/>
    <property type="evidence" value="ECO:0007669"/>
    <property type="project" value="InterPro"/>
</dbReference>
<dbReference type="Proteomes" id="UP000261660">
    <property type="component" value="Unplaced"/>
</dbReference>
<dbReference type="GO" id="GO:0032870">
    <property type="term" value="P:cellular response to hormone stimulus"/>
    <property type="evidence" value="ECO:0007669"/>
    <property type="project" value="TreeGrafter"/>
</dbReference>
<dbReference type="GO" id="GO:0008277">
    <property type="term" value="P:regulation of G protein-coupled receptor signaling pathway"/>
    <property type="evidence" value="ECO:0007669"/>
    <property type="project" value="InterPro"/>
</dbReference>
<keyword evidence="7 11" id="KW-1133">Transmembrane helix</keyword>
<comment type="subcellular location">
    <subcellularLocation>
        <location evidence="1">Cell membrane</location>
        <topology evidence="1">Single-pass type I membrane protein</topology>
    </subcellularLocation>
</comment>
<accession>A0A3Q3EW90</accession>
<dbReference type="GO" id="GO:0007186">
    <property type="term" value="P:G protein-coupled receptor signaling pathway"/>
    <property type="evidence" value="ECO:0007669"/>
    <property type="project" value="TreeGrafter"/>
</dbReference>
<dbReference type="GO" id="GO:0043235">
    <property type="term" value="C:receptor complex"/>
    <property type="evidence" value="ECO:0007669"/>
    <property type="project" value="TreeGrafter"/>
</dbReference>
<dbReference type="Gene3D" id="1.10.150.510">
    <property type="entry name" value="Receptor activity modifying family"/>
    <property type="match status" value="1"/>
</dbReference>
<dbReference type="STRING" id="56723.ENSLBEP00000011639"/>
<keyword evidence="6 12" id="KW-0732">Signal</keyword>
<dbReference type="InterPro" id="IPR006985">
    <property type="entry name" value="RAMP"/>
</dbReference>
<keyword evidence="3" id="KW-0813">Transport</keyword>
<dbReference type="GO" id="GO:0006816">
    <property type="term" value="P:calcium ion transport"/>
    <property type="evidence" value="ECO:0007669"/>
    <property type="project" value="TreeGrafter"/>
</dbReference>
<keyword evidence="4" id="KW-1003">Cell membrane</keyword>
<dbReference type="GO" id="GO:0005886">
    <property type="term" value="C:plasma membrane"/>
    <property type="evidence" value="ECO:0007669"/>
    <property type="project" value="UniProtKB-SubCell"/>
</dbReference>
<reference evidence="13" key="2">
    <citation type="submission" date="2025-09" db="UniProtKB">
        <authorList>
            <consortium name="Ensembl"/>
        </authorList>
    </citation>
    <scope>IDENTIFICATION</scope>
</reference>
<proteinExistence type="inferred from homology"/>
<dbReference type="AlphaFoldDB" id="A0A3Q3EW90"/>
<comment type="similarity">
    <text evidence="2">Belongs to the RAMP family.</text>
</comment>
<evidence type="ECO:0000256" key="10">
    <source>
        <dbReference type="ARBA" id="ARBA00023170"/>
    </source>
</evidence>
<dbReference type="GO" id="GO:0031623">
    <property type="term" value="P:receptor internalization"/>
    <property type="evidence" value="ECO:0007669"/>
    <property type="project" value="TreeGrafter"/>
</dbReference>
<evidence type="ECO:0000256" key="2">
    <source>
        <dbReference type="ARBA" id="ARBA00007087"/>
    </source>
</evidence>
<reference evidence="13" key="1">
    <citation type="submission" date="2025-08" db="UniProtKB">
        <authorList>
            <consortium name="Ensembl"/>
        </authorList>
    </citation>
    <scope>IDENTIFICATION</scope>
</reference>
<keyword evidence="5 11" id="KW-0812">Transmembrane</keyword>
<evidence type="ECO:0000256" key="6">
    <source>
        <dbReference type="ARBA" id="ARBA00022729"/>
    </source>
</evidence>
<dbReference type="Pfam" id="PF04901">
    <property type="entry name" value="RAMP"/>
    <property type="match status" value="1"/>
</dbReference>
<keyword evidence="9" id="KW-1015">Disulfide bond</keyword>
<evidence type="ECO:0000256" key="5">
    <source>
        <dbReference type="ARBA" id="ARBA00022692"/>
    </source>
</evidence>
<organism evidence="13 14">
    <name type="scientific">Labrus bergylta</name>
    <name type="common">ballan wrasse</name>
    <dbReference type="NCBI Taxonomy" id="56723"/>
    <lineage>
        <taxon>Eukaryota</taxon>
        <taxon>Metazoa</taxon>
        <taxon>Chordata</taxon>
        <taxon>Craniata</taxon>
        <taxon>Vertebrata</taxon>
        <taxon>Euteleostomi</taxon>
        <taxon>Actinopterygii</taxon>
        <taxon>Neopterygii</taxon>
        <taxon>Teleostei</taxon>
        <taxon>Neoteleostei</taxon>
        <taxon>Acanthomorphata</taxon>
        <taxon>Eupercaria</taxon>
        <taxon>Labriformes</taxon>
        <taxon>Labridae</taxon>
        <taxon>Labrus</taxon>
    </lineage>
</organism>
<dbReference type="InterPro" id="IPR038126">
    <property type="entry name" value="RAMP_sf"/>
</dbReference>
<dbReference type="GO" id="GO:0001525">
    <property type="term" value="P:angiogenesis"/>
    <property type="evidence" value="ECO:0007669"/>
    <property type="project" value="TreeGrafter"/>
</dbReference>
<feature type="signal peptide" evidence="12">
    <location>
        <begin position="1"/>
        <end position="16"/>
    </location>
</feature>
<name>A0A3Q3EW90_9LABR</name>
<dbReference type="PANTHER" id="PTHR14076">
    <property type="entry name" value="RECEPTOR ACTIVITY MODIFYING PROTEIN RAMP"/>
    <property type="match status" value="1"/>
</dbReference>
<dbReference type="GO" id="GO:0009986">
    <property type="term" value="C:cell surface"/>
    <property type="evidence" value="ECO:0007669"/>
    <property type="project" value="TreeGrafter"/>
</dbReference>
<evidence type="ECO:0000256" key="8">
    <source>
        <dbReference type="ARBA" id="ARBA00023136"/>
    </source>
</evidence>
<evidence type="ECO:0000256" key="7">
    <source>
        <dbReference type="ARBA" id="ARBA00022989"/>
    </source>
</evidence>
<evidence type="ECO:0000256" key="9">
    <source>
        <dbReference type="ARBA" id="ARBA00023157"/>
    </source>
</evidence>
<evidence type="ECO:0000256" key="1">
    <source>
        <dbReference type="ARBA" id="ARBA00004251"/>
    </source>
</evidence>
<dbReference type="GeneTree" id="ENSGT00940000168205"/>
<dbReference type="InParanoid" id="A0A3Q3EW90"/>
<dbReference type="Ensembl" id="ENSLBET00000012236.1">
    <property type="protein sequence ID" value="ENSLBEP00000011639.1"/>
    <property type="gene ID" value="ENSLBEG00000008961.1"/>
</dbReference>
<evidence type="ECO:0000313" key="14">
    <source>
        <dbReference type="Proteomes" id="UP000261660"/>
    </source>
</evidence>
<dbReference type="GO" id="GO:0015026">
    <property type="term" value="F:coreceptor activity"/>
    <property type="evidence" value="ECO:0007669"/>
    <property type="project" value="InterPro"/>
</dbReference>
<protein>
    <submittedName>
        <fullName evidence="13">Si:ch73-334d15.2</fullName>
    </submittedName>
</protein>
<evidence type="ECO:0000256" key="12">
    <source>
        <dbReference type="SAM" id="SignalP"/>
    </source>
</evidence>